<sequence>MNGRCAAHGSWVIVLNARALISQYACCCTHTLYASRHNDTFHEIVVATQRIPPLHYPLNLLAPFGRVSERRHRTEPLHHECLPLSINLPQTQGLVYATFPLRKGHPHAPRALHIIRYVKLIYGVRGLQQNHSLMNTDSSQVNPRNPLVLAVLTATDPITYWLLEHALGRVHRVPAQWLRCSDAPPYLH</sequence>
<feature type="chain" id="PRO_5008889160" evidence="1">
    <location>
        <begin position="28"/>
        <end position="188"/>
    </location>
</feature>
<dbReference type="Proteomes" id="UP000092993">
    <property type="component" value="Unassembled WGS sequence"/>
</dbReference>
<keyword evidence="3" id="KW-1185">Reference proteome</keyword>
<feature type="signal peptide" evidence="1">
    <location>
        <begin position="1"/>
        <end position="27"/>
    </location>
</feature>
<keyword evidence="1" id="KW-0732">Signal</keyword>
<dbReference type="EMBL" id="LUGG01000003">
    <property type="protein sequence ID" value="OBZ76848.1"/>
    <property type="molecule type" value="Genomic_DNA"/>
</dbReference>
<name>A0A1C7MJ74_GRIFR</name>
<proteinExistence type="predicted"/>
<organism evidence="2 3">
    <name type="scientific">Grifola frondosa</name>
    <name type="common">Maitake</name>
    <name type="synonym">Polyporus frondosus</name>
    <dbReference type="NCBI Taxonomy" id="5627"/>
    <lineage>
        <taxon>Eukaryota</taxon>
        <taxon>Fungi</taxon>
        <taxon>Dikarya</taxon>
        <taxon>Basidiomycota</taxon>
        <taxon>Agaricomycotina</taxon>
        <taxon>Agaricomycetes</taxon>
        <taxon>Polyporales</taxon>
        <taxon>Grifolaceae</taxon>
        <taxon>Grifola</taxon>
    </lineage>
</organism>
<evidence type="ECO:0000313" key="3">
    <source>
        <dbReference type="Proteomes" id="UP000092993"/>
    </source>
</evidence>
<evidence type="ECO:0000256" key="1">
    <source>
        <dbReference type="SAM" id="SignalP"/>
    </source>
</evidence>
<reference evidence="2 3" key="1">
    <citation type="submission" date="2016-03" db="EMBL/GenBank/DDBJ databases">
        <title>Whole genome sequencing of Grifola frondosa 9006-11.</title>
        <authorList>
            <person name="Min B."/>
            <person name="Park H."/>
            <person name="Kim J.-G."/>
            <person name="Cho H."/>
            <person name="Oh Y.-L."/>
            <person name="Kong W.-S."/>
            <person name="Choi I.-G."/>
        </authorList>
    </citation>
    <scope>NUCLEOTIDE SEQUENCE [LARGE SCALE GENOMIC DNA]</scope>
    <source>
        <strain evidence="2 3">9006-11</strain>
    </source>
</reference>
<accession>A0A1C7MJ74</accession>
<gene>
    <name evidence="2" type="ORF">A0H81_03382</name>
</gene>
<evidence type="ECO:0000313" key="2">
    <source>
        <dbReference type="EMBL" id="OBZ76848.1"/>
    </source>
</evidence>
<comment type="caution">
    <text evidence="2">The sequence shown here is derived from an EMBL/GenBank/DDBJ whole genome shotgun (WGS) entry which is preliminary data.</text>
</comment>
<dbReference type="AlphaFoldDB" id="A0A1C7MJ74"/>
<protein>
    <submittedName>
        <fullName evidence="2">Uncharacterized protein</fullName>
    </submittedName>
</protein>